<evidence type="ECO:0000256" key="1">
    <source>
        <dbReference type="SAM" id="Phobius"/>
    </source>
</evidence>
<name>A0A0S2SV81_9VIRU</name>
<gene>
    <name evidence="2" type="primary">ORF2a</name>
</gene>
<keyword evidence="1" id="KW-0472">Membrane</keyword>
<reference evidence="2" key="1">
    <citation type="submission" date="2015-05" db="EMBL/GenBank/DDBJ databases">
        <title>Biological and molecular characterization of CGRMV and CNRMV isolates from China.</title>
        <authorList>
            <person name="Zhou J."/>
            <person name="Wang G."/>
            <person name="Hong N."/>
        </authorList>
    </citation>
    <scope>NUCLEOTIDE SEQUENCE</scope>
    <source>
        <strain evidence="2">Ch-yt-2</strain>
    </source>
</reference>
<keyword evidence="1" id="KW-0812">Transmembrane</keyword>
<protein>
    <submittedName>
        <fullName evidence="2">Uncharacterized protein</fullName>
    </submittedName>
</protein>
<feature type="transmembrane region" description="Helical" evidence="1">
    <location>
        <begin position="69"/>
        <end position="89"/>
    </location>
</feature>
<accession>A0A0S2SV81</accession>
<organism evidence="2">
    <name type="scientific">Cherry green ring mottle virus</name>
    <dbReference type="NCBI Taxonomy" id="65467"/>
    <lineage>
        <taxon>Viruses</taxon>
        <taxon>Riboviria</taxon>
        <taxon>Orthornavirae</taxon>
        <taxon>Kitrinoviricota</taxon>
        <taxon>Alsuviricetes</taxon>
        <taxon>Tymovirales</taxon>
        <taxon>Betaflexiviridae</taxon>
        <taxon>Quinvirinae</taxon>
        <taxon>Robigovirus</taxon>
        <taxon>Robigovirus viridiavii</taxon>
    </lineage>
</organism>
<sequence>MQALLEQHSHLVFLLLCMVCLVAGNQLLSGSFWILRTFTPKLLELVNLQIFLGVVLRRLLLHFNQGSTFWTNICLDLTVRALICFFPILIKISVSLLLLIISIAVLIVSALLFANFSTSLGLR</sequence>
<proteinExistence type="predicted"/>
<feature type="transmembrane region" description="Helical" evidence="1">
    <location>
        <begin position="12"/>
        <end position="35"/>
    </location>
</feature>
<keyword evidence="1" id="KW-1133">Transmembrane helix</keyword>
<dbReference type="EMBL" id="KR820524">
    <property type="protein sequence ID" value="ALP45851.1"/>
    <property type="molecule type" value="Genomic_RNA"/>
</dbReference>
<feature type="transmembrane region" description="Helical" evidence="1">
    <location>
        <begin position="96"/>
        <end position="116"/>
    </location>
</feature>
<evidence type="ECO:0000313" key="2">
    <source>
        <dbReference type="EMBL" id="ALP45851.1"/>
    </source>
</evidence>